<feature type="compositionally biased region" description="Polar residues" evidence="3">
    <location>
        <begin position="962"/>
        <end position="982"/>
    </location>
</feature>
<dbReference type="GO" id="GO:0003729">
    <property type="term" value="F:mRNA binding"/>
    <property type="evidence" value="ECO:0007669"/>
    <property type="project" value="TreeGrafter"/>
</dbReference>
<comment type="caution">
    <text evidence="4">The sequence shown here is derived from an EMBL/GenBank/DDBJ whole genome shotgun (WGS) entry which is preliminary data.</text>
</comment>
<dbReference type="InterPro" id="IPR018862">
    <property type="entry name" value="eIF4E-T"/>
</dbReference>
<feature type="compositionally biased region" description="Low complexity" evidence="3">
    <location>
        <begin position="716"/>
        <end position="726"/>
    </location>
</feature>
<dbReference type="Pfam" id="PF10477">
    <property type="entry name" value="EIF4E-T"/>
    <property type="match status" value="1"/>
</dbReference>
<feature type="compositionally biased region" description="Basic and acidic residues" evidence="3">
    <location>
        <begin position="203"/>
        <end position="250"/>
    </location>
</feature>
<feature type="region of interest" description="Disordered" evidence="3">
    <location>
        <begin position="1"/>
        <end position="21"/>
    </location>
</feature>
<feature type="compositionally biased region" description="Low complexity" evidence="3">
    <location>
        <begin position="1020"/>
        <end position="1049"/>
    </location>
</feature>
<evidence type="ECO:0000256" key="1">
    <source>
        <dbReference type="ARBA" id="ARBA00004496"/>
    </source>
</evidence>
<feature type="compositionally biased region" description="Basic and acidic residues" evidence="3">
    <location>
        <begin position="88"/>
        <end position="129"/>
    </location>
</feature>
<feature type="region of interest" description="Disordered" evidence="3">
    <location>
        <begin position="694"/>
        <end position="726"/>
    </location>
</feature>
<dbReference type="GO" id="GO:0005634">
    <property type="term" value="C:nucleus"/>
    <property type="evidence" value="ECO:0007669"/>
    <property type="project" value="TreeGrafter"/>
</dbReference>
<protein>
    <recommendedName>
        <fullName evidence="6">Eukaryotic translation initiation factor 4E transporter</fullName>
    </recommendedName>
</protein>
<feature type="compositionally biased region" description="Basic and acidic residues" evidence="3">
    <location>
        <begin position="152"/>
        <end position="172"/>
    </location>
</feature>
<feature type="region of interest" description="Disordered" evidence="3">
    <location>
        <begin position="932"/>
        <end position="1060"/>
    </location>
</feature>
<gene>
    <name evidence="4" type="ORF">R5R35_007554</name>
</gene>
<evidence type="ECO:0000313" key="5">
    <source>
        <dbReference type="Proteomes" id="UP001378592"/>
    </source>
</evidence>
<feature type="region of interest" description="Disordered" evidence="3">
    <location>
        <begin position="474"/>
        <end position="503"/>
    </location>
</feature>
<feature type="compositionally biased region" description="Polar residues" evidence="3">
    <location>
        <begin position="136"/>
        <end position="150"/>
    </location>
</feature>
<dbReference type="GO" id="GO:0017148">
    <property type="term" value="P:negative regulation of translation"/>
    <property type="evidence" value="ECO:0007669"/>
    <property type="project" value="TreeGrafter"/>
</dbReference>
<feature type="compositionally biased region" description="Basic residues" evidence="3">
    <location>
        <begin position="704"/>
        <end position="715"/>
    </location>
</feature>
<comment type="subcellular location">
    <subcellularLocation>
        <location evidence="1">Cytoplasm</location>
    </subcellularLocation>
</comment>
<accession>A0AAN9WCT7</accession>
<dbReference type="EMBL" id="JAZDUA010000041">
    <property type="protein sequence ID" value="KAK7871269.1"/>
    <property type="molecule type" value="Genomic_DNA"/>
</dbReference>
<name>A0AAN9WCT7_9ORTH</name>
<keyword evidence="2" id="KW-0963">Cytoplasm</keyword>
<dbReference type="GO" id="GO:0036464">
    <property type="term" value="C:cytoplasmic ribonucleoprotein granule"/>
    <property type="evidence" value="ECO:0007669"/>
    <property type="project" value="UniProtKB-ARBA"/>
</dbReference>
<evidence type="ECO:0000256" key="3">
    <source>
        <dbReference type="SAM" id="MobiDB-lite"/>
    </source>
</evidence>
<feature type="region of interest" description="Disordered" evidence="3">
    <location>
        <begin position="1077"/>
        <end position="1143"/>
    </location>
</feature>
<feature type="compositionally biased region" description="Basic and acidic residues" evidence="3">
    <location>
        <begin position="380"/>
        <end position="390"/>
    </location>
</feature>
<dbReference type="Proteomes" id="UP001378592">
    <property type="component" value="Unassembled WGS sequence"/>
</dbReference>
<sequence length="1290" mass="142756">MTSLSVAVKLEEKKSSIGESDEVTNMSLVENESPIHQIKIPEKKAAIYQYTREELMVIKSRPLSKIRPGCLDPAFNDSRGVWDPERWHLDCKRSETPPDDERGGRGDASSESHKRRSGDPRERLRKEQEGIVLSPQRRSFNSGCCVTQQVGKRPESPLGKNERDLVHRDMPARRIGSGRIPPRDMWDFRESDPSTDFIFRPPANREREERRSFGREFERERERDRTKDRHRNNREDRSNYNDRRRAHSDSHEEEPEWFSGGPTSQHDTIELRGFEDIPEEQGGTRESRKQSGRSKNNRSGSGNKKTADTSSISSSSAISSNTSGSTQSGPGGRSTPTLGTVAVPLATLPSPITVEDGKSFKDSLSTKSPNTTTESSVAWQEKKEDRKDQSDFNLDDFLKGDAIPGLLTNGATAEGPAGSRFSQWFRRESPVNKLTDSRRSSVHEELLSNMLGDIVIPQSESNIYFAPISPAANTATVSSSGGGGGRSSGLGGGSETVSETVADSMRSSNVGKPIHLLDLLQRGGQGDNGLPVIKGHSIRDLEATGKLHSVEELEAKMRQGISSNKTSNKKSDEDLSAFNKLLAQVSDGKAIPATVANGPIPSKPQPLNFLQMLSKSQQEANLQSMARPVTAVRPADVGISSVNPLSGFGALGQQNVVNNAVPPGLAQTQSQQMQIPQDLVLKLLQVQQQQQQQQQQKQQQQRQQQHHHHHHHNHHQQQQQQQQHQQELLSKLFAAGQQSMQGSRLGPMGPQFSIPPPPSLSPLPPELQVMVANAQPSRELLQRPEAKAILQGLRYGEITPQHLVQQLQNPAMQHRHREVLVSILKMQMQQGTSPRTVSPHPHPPQPDLLHQIMLQQQQQQHQQQQLRIPSPLNSAYCQPPPVISPNLTTNPNTLTVQHPVLPRVPSPRELIAHTQNIMQSALIKKKLEEQRENYRKRQEMQQSLSPSMPGGGAGTGGGVKVDSSSPAKHLSSPTPLAFTPTSVLRKMTAEKESEATNMNIGIRNEAKNSGGGDQIKSLASQSQQYNHIQQHQMRQQSGGPPPRSQQSGGIQWNMPKQHQQGRAIVKGNTYQYGSNMEYQQQHQTAQHQQSQSQSQLQQQQSQQSQQQQRHNSVIGSSGSNNGSFSNMPRSKMSVTTPQTNLTAVPPQFNSLMMMHRPTNQSSSGRAQTLQAHFASLQQQQQQQQRHQNNLGPSLQQLLMNQNFGASHSSGKNDSRMQRGSQSMPVRQGQNASLGSSSTADLSTSPTTNQLARWFTRAGQLPDMPSIPSTQKILSLEELERHQQSSAAVHN</sequence>
<feature type="compositionally biased region" description="Low complexity" evidence="3">
    <location>
        <begin position="694"/>
        <end position="703"/>
    </location>
</feature>
<feature type="compositionally biased region" description="Gly residues" evidence="3">
    <location>
        <begin position="480"/>
        <end position="494"/>
    </location>
</feature>
<dbReference type="PANTHER" id="PTHR12269:SF1">
    <property type="entry name" value="EUKARYOTIC TRANSLATION INITIATION FACTOR 4E TRANSPORTER"/>
    <property type="match status" value="1"/>
</dbReference>
<feature type="compositionally biased region" description="Low complexity" evidence="3">
    <location>
        <begin position="297"/>
        <end position="328"/>
    </location>
</feature>
<feature type="region of interest" description="Disordered" evidence="3">
    <location>
        <begin position="88"/>
        <end position="393"/>
    </location>
</feature>
<feature type="compositionally biased region" description="Low complexity" evidence="3">
    <location>
        <begin position="1079"/>
        <end position="1126"/>
    </location>
</feature>
<keyword evidence="5" id="KW-1185">Reference proteome</keyword>
<feature type="compositionally biased region" description="Basic and acidic residues" evidence="3">
    <location>
        <begin position="181"/>
        <end position="192"/>
    </location>
</feature>
<reference evidence="4 5" key="1">
    <citation type="submission" date="2024-03" db="EMBL/GenBank/DDBJ databases">
        <title>The genome assembly and annotation of the cricket Gryllus longicercus Weissman &amp; Gray.</title>
        <authorList>
            <person name="Szrajer S."/>
            <person name="Gray D."/>
            <person name="Ylla G."/>
        </authorList>
    </citation>
    <scope>NUCLEOTIDE SEQUENCE [LARGE SCALE GENOMIC DNA]</scope>
    <source>
        <strain evidence="4">DAG 2021-001</strain>
        <tissue evidence="4">Whole body minus gut</tissue>
    </source>
</reference>
<feature type="compositionally biased region" description="Polar residues" evidence="3">
    <location>
        <begin position="1132"/>
        <end position="1143"/>
    </location>
</feature>
<evidence type="ECO:0008006" key="6">
    <source>
        <dbReference type="Google" id="ProtNLM"/>
    </source>
</evidence>
<feature type="compositionally biased region" description="Polar residues" evidence="3">
    <location>
        <begin position="1217"/>
        <end position="1246"/>
    </location>
</feature>
<evidence type="ECO:0000256" key="2">
    <source>
        <dbReference type="ARBA" id="ARBA00022490"/>
    </source>
</evidence>
<proteinExistence type="predicted"/>
<feature type="compositionally biased region" description="Gly residues" evidence="3">
    <location>
        <begin position="949"/>
        <end position="959"/>
    </location>
</feature>
<evidence type="ECO:0000313" key="4">
    <source>
        <dbReference type="EMBL" id="KAK7871269.1"/>
    </source>
</evidence>
<feature type="compositionally biased region" description="Polar residues" evidence="3">
    <location>
        <begin position="362"/>
        <end position="378"/>
    </location>
</feature>
<organism evidence="4 5">
    <name type="scientific">Gryllus longicercus</name>
    <dbReference type="NCBI Taxonomy" id="2509291"/>
    <lineage>
        <taxon>Eukaryota</taxon>
        <taxon>Metazoa</taxon>
        <taxon>Ecdysozoa</taxon>
        <taxon>Arthropoda</taxon>
        <taxon>Hexapoda</taxon>
        <taxon>Insecta</taxon>
        <taxon>Pterygota</taxon>
        <taxon>Neoptera</taxon>
        <taxon>Polyneoptera</taxon>
        <taxon>Orthoptera</taxon>
        <taxon>Ensifera</taxon>
        <taxon>Gryllidea</taxon>
        <taxon>Grylloidea</taxon>
        <taxon>Gryllidae</taxon>
        <taxon>Gryllinae</taxon>
        <taxon>Gryllus</taxon>
    </lineage>
</organism>
<dbReference type="PANTHER" id="PTHR12269">
    <property type="entry name" value="EUKARYOTIC TRANSLATION INITIATION FACTOR 4E TRANSPORTER"/>
    <property type="match status" value="1"/>
</dbReference>
<feature type="region of interest" description="Disordered" evidence="3">
    <location>
        <begin position="1203"/>
        <end position="1246"/>
    </location>
</feature>